<organism evidence="1 2">
    <name type="scientific">Pseudomonas petrae</name>
    <dbReference type="NCBI Taxonomy" id="2912190"/>
    <lineage>
        <taxon>Bacteria</taxon>
        <taxon>Pseudomonadati</taxon>
        <taxon>Pseudomonadota</taxon>
        <taxon>Gammaproteobacteria</taxon>
        <taxon>Pseudomonadales</taxon>
        <taxon>Pseudomonadaceae</taxon>
        <taxon>Pseudomonas</taxon>
    </lineage>
</organism>
<dbReference type="RefSeq" id="WP_237252688.1">
    <property type="nucleotide sequence ID" value="NZ_JAKJXE010000002.1"/>
</dbReference>
<dbReference type="InterPro" id="IPR025409">
    <property type="entry name" value="DUF4303"/>
</dbReference>
<dbReference type="EMBL" id="JAKJXH010000012">
    <property type="protein sequence ID" value="MCF7543248.1"/>
    <property type="molecule type" value="Genomic_DNA"/>
</dbReference>
<gene>
    <name evidence="1" type="ORF">L4G47_13565</name>
</gene>
<comment type="caution">
    <text evidence="1">The sequence shown here is derived from an EMBL/GenBank/DDBJ whole genome shotgun (WGS) entry which is preliminary data.</text>
</comment>
<keyword evidence="2" id="KW-1185">Reference proteome</keyword>
<evidence type="ECO:0000313" key="1">
    <source>
        <dbReference type="EMBL" id="MCF7543248.1"/>
    </source>
</evidence>
<reference evidence="1" key="1">
    <citation type="submission" date="2022-01" db="EMBL/GenBank/DDBJ databases">
        <title>Pseudomonas sp. nov. isolated from Antarctic regolith.</title>
        <authorList>
            <person name="Novakova D."/>
            <person name="Sedlar K."/>
        </authorList>
    </citation>
    <scope>NUCLEOTIDE SEQUENCE</scope>
    <source>
        <strain evidence="1">P2647</strain>
    </source>
</reference>
<proteinExistence type="predicted"/>
<protein>
    <submittedName>
        <fullName evidence="1">DUF4303 domain-containing protein</fullName>
    </submittedName>
</protein>
<dbReference type="Pfam" id="PF14136">
    <property type="entry name" value="DUF4303"/>
    <property type="match status" value="1"/>
</dbReference>
<name>A0ABS9I632_9PSED</name>
<dbReference type="Proteomes" id="UP001162905">
    <property type="component" value="Unassembled WGS sequence"/>
</dbReference>
<evidence type="ECO:0000313" key="2">
    <source>
        <dbReference type="Proteomes" id="UP001162905"/>
    </source>
</evidence>
<accession>A0ABS9I632</accession>
<sequence length="168" mass="19353">MSTLNIEQFQRDVLNASMGAIEQFRADFPNTQVCGFALYSDADARTLAPSFNTQDHLTRVEAEYPDEGQYFKWSPAEWSHEAYGGEFFNDLSKMLWNMADATTEINFLAHRRHIFEQCVIALKKLTTTFDTAIYVFSVSDFECGEDEIAWVTALNTPDQADEFRTWME</sequence>